<keyword evidence="6 9" id="KW-1133">Transmembrane helix</keyword>
<feature type="transmembrane region" description="Helical" evidence="9">
    <location>
        <begin position="371"/>
        <end position="388"/>
    </location>
</feature>
<evidence type="ECO:0000313" key="10">
    <source>
        <dbReference type="EMBL" id="SIN72421.1"/>
    </source>
</evidence>
<comment type="similarity">
    <text evidence="2 8">Belongs to the sodium:solute symporter (SSF) (TC 2.A.21) family.</text>
</comment>
<dbReference type="EMBL" id="FSQZ01000001">
    <property type="protein sequence ID" value="SIN72421.1"/>
    <property type="molecule type" value="Genomic_DNA"/>
</dbReference>
<feature type="transmembrane region" description="Helical" evidence="9">
    <location>
        <begin position="426"/>
        <end position="444"/>
    </location>
</feature>
<protein>
    <submittedName>
        <fullName evidence="10">Sodium/pantothenate symporter</fullName>
    </submittedName>
</protein>
<evidence type="ECO:0000256" key="9">
    <source>
        <dbReference type="SAM" id="Phobius"/>
    </source>
</evidence>
<dbReference type="PROSITE" id="PS00457">
    <property type="entry name" value="NA_SOLUT_SYMP_2"/>
    <property type="match status" value="1"/>
</dbReference>
<evidence type="ECO:0000256" key="4">
    <source>
        <dbReference type="ARBA" id="ARBA00022475"/>
    </source>
</evidence>
<dbReference type="InterPro" id="IPR038377">
    <property type="entry name" value="Na/Glc_symporter_sf"/>
</dbReference>
<evidence type="ECO:0000256" key="1">
    <source>
        <dbReference type="ARBA" id="ARBA00004141"/>
    </source>
</evidence>
<dbReference type="Proteomes" id="UP000185093">
    <property type="component" value="Unassembled WGS sequence"/>
</dbReference>
<feature type="transmembrane region" description="Helical" evidence="9">
    <location>
        <begin position="273"/>
        <end position="292"/>
    </location>
</feature>
<keyword evidence="7 9" id="KW-0472">Membrane</keyword>
<comment type="caution">
    <text evidence="10">The sequence shown here is derived from an EMBL/GenBank/DDBJ whole genome shotgun (WGS) entry which is preliminary data.</text>
</comment>
<dbReference type="NCBIfam" id="TIGR02119">
    <property type="entry name" value="panF"/>
    <property type="match status" value="1"/>
</dbReference>
<feature type="transmembrane region" description="Helical" evidence="9">
    <location>
        <begin position="77"/>
        <end position="96"/>
    </location>
</feature>
<feature type="transmembrane region" description="Helical" evidence="9">
    <location>
        <begin position="123"/>
        <end position="146"/>
    </location>
</feature>
<evidence type="ECO:0000256" key="7">
    <source>
        <dbReference type="ARBA" id="ARBA00023136"/>
    </source>
</evidence>
<dbReference type="PANTHER" id="PTHR48086">
    <property type="entry name" value="SODIUM/PROLINE SYMPORTER-RELATED"/>
    <property type="match status" value="1"/>
</dbReference>
<dbReference type="NCBIfam" id="TIGR00813">
    <property type="entry name" value="sss"/>
    <property type="match status" value="1"/>
</dbReference>
<keyword evidence="5 9" id="KW-0812">Transmembrane</keyword>
<dbReference type="InterPro" id="IPR018212">
    <property type="entry name" value="Na/solute_symporter_CS"/>
</dbReference>
<feature type="transmembrane region" description="Helical" evidence="9">
    <location>
        <begin position="6"/>
        <end position="24"/>
    </location>
</feature>
<feature type="transmembrane region" description="Helical" evidence="9">
    <location>
        <begin position="229"/>
        <end position="252"/>
    </location>
</feature>
<dbReference type="PANTHER" id="PTHR48086:SF4">
    <property type="entry name" value="SODIUM_PANTOTHENATE SYMPORTER"/>
    <property type="match status" value="1"/>
</dbReference>
<dbReference type="PROSITE" id="PS00456">
    <property type="entry name" value="NA_SOLUT_SYMP_1"/>
    <property type="match status" value="1"/>
</dbReference>
<evidence type="ECO:0000256" key="2">
    <source>
        <dbReference type="ARBA" id="ARBA00006434"/>
    </source>
</evidence>
<accession>A0ABY1JEC9</accession>
<evidence type="ECO:0000256" key="3">
    <source>
        <dbReference type="ARBA" id="ARBA00022448"/>
    </source>
</evidence>
<sequence>MNFQVAIPIVLYLAIVFYIGYLANRSIAKTKASFLNEYFIGNRSMGGFVLAMTLVATYVSASSFIGGPGMAYKVGLGWVLLAMVQVPTAYLTLGFLGKKFAIVARKINAITINDFLRVRYENAAVVVIASVSLLIFFTAAIVAQFIGGARLFEAIGVPYKVGLFIFALTVVFYTAIGGFRAVVLTDAFQGIVMVCGTFALLFGIIRAGGGMEAISARIMAQDPALLTPFGAGGFVTKPFILSFWILVCLGVIGLPHTAVRCMGYKDSRSMHRAIVIGTFVTGFLMLGMHLAGALGRGALPGIEVVDSVIPTLTIKILPPIFAGIFLAGPMVSIMSTVDSQLLLASAAIINDLYVGYINPDAAHNDSKVRRISFIVTALIGVIVFLVALNPPSLIVWINLFAFGGLEAVFFWPIVMGLYWKRATASGALASMIVGVVFFILLSQYSSILHGVHPIVPTFVVTFVAFVIGSYMSRPSVDAVKKVWE</sequence>
<feature type="transmembrane region" description="Helical" evidence="9">
    <location>
        <begin position="450"/>
        <end position="471"/>
    </location>
</feature>
<dbReference type="InterPro" id="IPR050277">
    <property type="entry name" value="Sodium:Solute_Symporter"/>
</dbReference>
<dbReference type="Gene3D" id="1.20.1730.10">
    <property type="entry name" value="Sodium/glucose cotransporter"/>
    <property type="match status" value="1"/>
</dbReference>
<comment type="subcellular location">
    <subcellularLocation>
        <location evidence="1">Membrane</location>
        <topology evidence="1">Multi-pass membrane protein</topology>
    </subcellularLocation>
</comment>
<dbReference type="PROSITE" id="PS50283">
    <property type="entry name" value="NA_SOLUT_SYMP_3"/>
    <property type="match status" value="1"/>
</dbReference>
<evidence type="ECO:0000256" key="5">
    <source>
        <dbReference type="ARBA" id="ARBA00022692"/>
    </source>
</evidence>
<keyword evidence="4" id="KW-1003">Cell membrane</keyword>
<dbReference type="RefSeq" id="WP_074199803.1">
    <property type="nucleotide sequence ID" value="NZ_FSQZ01000001.1"/>
</dbReference>
<proteinExistence type="inferred from homology"/>
<feature type="transmembrane region" description="Helical" evidence="9">
    <location>
        <begin position="312"/>
        <end position="333"/>
    </location>
</feature>
<evidence type="ECO:0000313" key="11">
    <source>
        <dbReference type="Proteomes" id="UP000185093"/>
    </source>
</evidence>
<reference evidence="10 11" key="1">
    <citation type="submission" date="2016-11" db="EMBL/GenBank/DDBJ databases">
        <authorList>
            <person name="Varghese N."/>
            <person name="Submissions S."/>
        </authorList>
    </citation>
    <scope>NUCLEOTIDE SEQUENCE [LARGE SCALE GENOMIC DNA]</scope>
    <source>
        <strain evidence="10 11">DSM 20664</strain>
    </source>
</reference>
<feature type="transmembrane region" description="Helical" evidence="9">
    <location>
        <begin position="394"/>
        <end position="419"/>
    </location>
</feature>
<dbReference type="InterPro" id="IPR011849">
    <property type="entry name" value="Na/pantothenate_symporter"/>
</dbReference>
<dbReference type="Pfam" id="PF00474">
    <property type="entry name" value="SSF"/>
    <property type="match status" value="1"/>
</dbReference>
<feature type="transmembrane region" description="Helical" evidence="9">
    <location>
        <begin position="190"/>
        <end position="209"/>
    </location>
</feature>
<name>A0ABY1JEC9_9BACT</name>
<evidence type="ECO:0000256" key="8">
    <source>
        <dbReference type="RuleBase" id="RU362091"/>
    </source>
</evidence>
<keyword evidence="11" id="KW-1185">Reference proteome</keyword>
<keyword evidence="3" id="KW-0813">Transport</keyword>
<dbReference type="InterPro" id="IPR001734">
    <property type="entry name" value="Na/solute_symporter"/>
</dbReference>
<dbReference type="CDD" id="cd10327">
    <property type="entry name" value="SLC5sbd_PanF"/>
    <property type="match status" value="1"/>
</dbReference>
<feature type="transmembrane region" description="Helical" evidence="9">
    <location>
        <begin position="45"/>
        <end position="65"/>
    </location>
</feature>
<evidence type="ECO:0000256" key="6">
    <source>
        <dbReference type="ARBA" id="ARBA00022989"/>
    </source>
</evidence>
<gene>
    <name evidence="10" type="ORF">SAMN05444368_1520</name>
</gene>
<feature type="transmembrane region" description="Helical" evidence="9">
    <location>
        <begin position="161"/>
        <end position="183"/>
    </location>
</feature>
<organism evidence="10 11">
    <name type="scientific">Acetomicrobium flavidum</name>
    <dbReference type="NCBI Taxonomy" id="49896"/>
    <lineage>
        <taxon>Bacteria</taxon>
        <taxon>Thermotogati</taxon>
        <taxon>Synergistota</taxon>
        <taxon>Synergistia</taxon>
        <taxon>Synergistales</taxon>
        <taxon>Acetomicrobiaceae</taxon>
        <taxon>Acetomicrobium</taxon>
    </lineage>
</organism>